<feature type="transmembrane region" description="Helical" evidence="2">
    <location>
        <begin position="285"/>
        <end position="309"/>
    </location>
</feature>
<feature type="transmembrane region" description="Helical" evidence="2">
    <location>
        <begin position="316"/>
        <end position="342"/>
    </location>
</feature>
<feature type="transmembrane region" description="Helical" evidence="2">
    <location>
        <begin position="121"/>
        <end position="150"/>
    </location>
</feature>
<keyword evidence="2" id="KW-0812">Transmembrane</keyword>
<dbReference type="Pfam" id="PF10110">
    <property type="entry name" value="GPDPase_memb"/>
    <property type="match status" value="1"/>
</dbReference>
<feature type="transmembrane region" description="Helical" evidence="2">
    <location>
        <begin position="171"/>
        <end position="202"/>
    </location>
</feature>
<feature type="transmembrane region" description="Helical" evidence="2">
    <location>
        <begin position="208"/>
        <end position="241"/>
    </location>
</feature>
<dbReference type="EMBL" id="JBHLSV010000012">
    <property type="protein sequence ID" value="MFC0674486.1"/>
    <property type="molecule type" value="Genomic_DNA"/>
</dbReference>
<sequence>MSSPWSAPGSLPAPQTHADAAPELDPSGAPASPLERELTARVPLFPLRPMSLGEILSAAMRIYRVRPRTVFGLSALVFGLAFVITSLLQGAGMIPMMVQMQGLADDLTAELESDLSLGESILTLVTSVATGLVTMIAAQLVTVVLARVALDEATGRRSTEDLVPATLRRRGLPAVVLGLLVGIASMVPLLVLTMLGAVPLLIVQEPRWWTILPLVLGALLGLLGTLYISFRCILAVPVLAAEEVGALGALRRSLTLTRGGRGWRVIGIGVLITVLYGIAQQAVGSVFGIIATVLYLGILLATNFTALALAMSLMLIVAMFGTFLATVLVAPFLAAGITALYADARMRGEGWDVELQAAARGERAAASPSQETRA</sequence>
<dbReference type="Proteomes" id="UP001589793">
    <property type="component" value="Unassembled WGS sequence"/>
</dbReference>
<feature type="transmembrane region" description="Helical" evidence="2">
    <location>
        <begin position="262"/>
        <end position="279"/>
    </location>
</feature>
<reference evidence="4 5" key="1">
    <citation type="submission" date="2024-09" db="EMBL/GenBank/DDBJ databases">
        <authorList>
            <person name="Sun Q."/>
            <person name="Mori K."/>
        </authorList>
    </citation>
    <scope>NUCLEOTIDE SEQUENCE [LARGE SCALE GENOMIC DNA]</scope>
    <source>
        <strain evidence="4 5">CICC 10874</strain>
    </source>
</reference>
<feature type="region of interest" description="Disordered" evidence="1">
    <location>
        <begin position="1"/>
        <end position="33"/>
    </location>
</feature>
<name>A0ABV6RBW1_9MICO</name>
<gene>
    <name evidence="4" type="ORF">ACFFF6_11020</name>
</gene>
<accession>A0ABV6RBW1</accession>
<dbReference type="RefSeq" id="WP_376980623.1">
    <property type="nucleotide sequence ID" value="NZ_JBHLSV010000012.1"/>
</dbReference>
<organism evidence="4 5">
    <name type="scientific">Brachybacterium hainanense</name>
    <dbReference type="NCBI Taxonomy" id="1541174"/>
    <lineage>
        <taxon>Bacteria</taxon>
        <taxon>Bacillati</taxon>
        <taxon>Actinomycetota</taxon>
        <taxon>Actinomycetes</taxon>
        <taxon>Micrococcales</taxon>
        <taxon>Dermabacteraceae</taxon>
        <taxon>Brachybacterium</taxon>
    </lineage>
</organism>
<feature type="domain" description="Glycerophosphoryl diester phosphodiesterase membrane" evidence="3">
    <location>
        <begin position="209"/>
        <end position="329"/>
    </location>
</feature>
<feature type="transmembrane region" description="Helical" evidence="2">
    <location>
        <begin position="70"/>
        <end position="91"/>
    </location>
</feature>
<evidence type="ECO:0000256" key="1">
    <source>
        <dbReference type="SAM" id="MobiDB-lite"/>
    </source>
</evidence>
<evidence type="ECO:0000256" key="2">
    <source>
        <dbReference type="SAM" id="Phobius"/>
    </source>
</evidence>
<protein>
    <submittedName>
        <fullName evidence="4">Glycerophosphoryl diester phosphodiesterase membrane domain-containing protein</fullName>
    </submittedName>
</protein>
<keyword evidence="2" id="KW-1133">Transmembrane helix</keyword>
<evidence type="ECO:0000259" key="3">
    <source>
        <dbReference type="Pfam" id="PF10110"/>
    </source>
</evidence>
<keyword evidence="2" id="KW-0472">Membrane</keyword>
<evidence type="ECO:0000313" key="4">
    <source>
        <dbReference type="EMBL" id="MFC0674486.1"/>
    </source>
</evidence>
<evidence type="ECO:0000313" key="5">
    <source>
        <dbReference type="Proteomes" id="UP001589793"/>
    </source>
</evidence>
<keyword evidence="5" id="KW-1185">Reference proteome</keyword>
<comment type="caution">
    <text evidence="4">The sequence shown here is derived from an EMBL/GenBank/DDBJ whole genome shotgun (WGS) entry which is preliminary data.</text>
</comment>
<dbReference type="InterPro" id="IPR018476">
    <property type="entry name" value="GlyceroP-diester-Pdiesterase_M"/>
</dbReference>
<proteinExistence type="predicted"/>